<evidence type="ECO:0000256" key="2">
    <source>
        <dbReference type="ARBA" id="ARBA00022741"/>
    </source>
</evidence>
<evidence type="ECO:0000259" key="6">
    <source>
        <dbReference type="PROSITE" id="PS00486"/>
    </source>
</evidence>
<accession>A0ABR3QAM8</accession>
<evidence type="ECO:0000256" key="1">
    <source>
        <dbReference type="ARBA" id="ARBA00006271"/>
    </source>
</evidence>
<dbReference type="PROSITE" id="PS00486">
    <property type="entry name" value="DNA_MISMATCH_REPAIR_2"/>
    <property type="match status" value="1"/>
</dbReference>
<evidence type="ECO:0000256" key="5">
    <source>
        <dbReference type="ARBA" id="ARBA00023254"/>
    </source>
</evidence>
<dbReference type="InterPro" id="IPR007696">
    <property type="entry name" value="DNA_mismatch_repair_MutS_core"/>
</dbReference>
<dbReference type="EMBL" id="JBBXJM010000002">
    <property type="protein sequence ID" value="KAL1411423.1"/>
    <property type="molecule type" value="Genomic_DNA"/>
</dbReference>
<gene>
    <name evidence="7" type="primary">MSH4</name>
    <name evidence="7" type="ORF">Q8F55_002379</name>
</gene>
<keyword evidence="3" id="KW-0067">ATP-binding</keyword>
<dbReference type="InterPro" id="IPR036187">
    <property type="entry name" value="DNA_mismatch_repair_MutS_sf"/>
</dbReference>
<dbReference type="SMART" id="SM00533">
    <property type="entry name" value="MUTSd"/>
    <property type="match status" value="1"/>
</dbReference>
<keyword evidence="5" id="KW-0469">Meiosis</keyword>
<evidence type="ECO:0000313" key="7">
    <source>
        <dbReference type="EMBL" id="KAL1411423.1"/>
    </source>
</evidence>
<dbReference type="SUPFAM" id="SSF48334">
    <property type="entry name" value="DNA repair protein MutS, domain III"/>
    <property type="match status" value="1"/>
</dbReference>
<feature type="domain" description="DNA mismatch repair proteins mutS family" evidence="6">
    <location>
        <begin position="418"/>
        <end position="434"/>
    </location>
</feature>
<dbReference type="RefSeq" id="XP_069211367.1">
    <property type="nucleotide sequence ID" value="XM_069350981.1"/>
</dbReference>
<proteinExistence type="inferred from homology"/>
<dbReference type="SUPFAM" id="SSF52540">
    <property type="entry name" value="P-loop containing nucleoside triphosphate hydrolases"/>
    <property type="match status" value="1"/>
</dbReference>
<dbReference type="Proteomes" id="UP001565368">
    <property type="component" value="Unassembled WGS sequence"/>
</dbReference>
<dbReference type="Pfam" id="PF00488">
    <property type="entry name" value="MutS_V"/>
    <property type="match status" value="1"/>
</dbReference>
<dbReference type="SMART" id="SM00534">
    <property type="entry name" value="MUTSac"/>
    <property type="match status" value="1"/>
</dbReference>
<keyword evidence="4" id="KW-0238">DNA-binding</keyword>
<sequence>MASADQKHALAAASALLIHSASRRGVGFSDGSVKIQYKTLNGHMFIDSESVKNLELVQNNLNLKGSNTLLSTLNSCFTPMGVRLLRTSILQPSNQRYMIENRLDAVQALVQSPDTLHGLRKSLKQLDSLDLDKLIANLSINQRKANNPQQTEHRIKILLQLQRINDESALGNRKNRKGQASKGERLYAIKSDCNELLDLARSTYQENVSDIMEWEHSIYASMEWSEVGYRFSCDISELDGKPLPKGYTNVEKGKRTVKFSSSHLHKLNSRMLQTQQEVFLMSDGIVDDLVKSVVAQIIRPKFANTLVIKNGRHPILEATLPAGNCVSNDVYAAAGPAHFQLIQGPNMSGKSTYLRQIGLLNVQAMIGCFVPAEHAQFKLHDALLTRLSNDDCMEKSLSTFGSEMATSAMILGIASSKSLVLVDELGRGTAPVEGVGLAHAIAEELAKRKSNSHMGETGEFSTAFHYKVTDGPSKEDHYGLELAKLAALPPAVMSRAWEVSNKLTELEERGRNSKLANAVASRRKVIVELRGKLQSVLETSRADDPTVALYLGNLKADLVASLEAALAAEKASRSDEAADGGEK</sequence>
<dbReference type="PANTHER" id="PTHR11361:SF21">
    <property type="entry name" value="MUTS PROTEIN HOMOLOG 4"/>
    <property type="match status" value="1"/>
</dbReference>
<dbReference type="InterPro" id="IPR000432">
    <property type="entry name" value="DNA_mismatch_repair_MutS_C"/>
</dbReference>
<evidence type="ECO:0000256" key="4">
    <source>
        <dbReference type="ARBA" id="ARBA00023125"/>
    </source>
</evidence>
<keyword evidence="8" id="KW-1185">Reference proteome</keyword>
<comment type="similarity">
    <text evidence="1">Belongs to the DNA mismatch repair MutS family.</text>
</comment>
<protein>
    <submittedName>
        <fullName evidence="7">MutS protein msh4</fullName>
    </submittedName>
</protein>
<evidence type="ECO:0000313" key="8">
    <source>
        <dbReference type="Proteomes" id="UP001565368"/>
    </source>
</evidence>
<evidence type="ECO:0000256" key="3">
    <source>
        <dbReference type="ARBA" id="ARBA00022840"/>
    </source>
</evidence>
<dbReference type="InterPro" id="IPR011184">
    <property type="entry name" value="DNA_mismatch_repair_Msh2"/>
</dbReference>
<keyword evidence="2" id="KW-0547">Nucleotide-binding</keyword>
<dbReference type="Gene3D" id="1.10.1420.10">
    <property type="match status" value="1"/>
</dbReference>
<dbReference type="PIRSF" id="PIRSF005813">
    <property type="entry name" value="MSH2"/>
    <property type="match status" value="1"/>
</dbReference>
<dbReference type="InterPro" id="IPR045076">
    <property type="entry name" value="MutS"/>
</dbReference>
<dbReference type="Pfam" id="PF05192">
    <property type="entry name" value="MutS_III"/>
    <property type="match status" value="1"/>
</dbReference>
<name>A0ABR3QAM8_9TREE</name>
<organism evidence="7 8">
    <name type="scientific">Vanrija albida</name>
    <dbReference type="NCBI Taxonomy" id="181172"/>
    <lineage>
        <taxon>Eukaryota</taxon>
        <taxon>Fungi</taxon>
        <taxon>Dikarya</taxon>
        <taxon>Basidiomycota</taxon>
        <taxon>Agaricomycotina</taxon>
        <taxon>Tremellomycetes</taxon>
        <taxon>Trichosporonales</taxon>
        <taxon>Trichosporonaceae</taxon>
        <taxon>Vanrija</taxon>
    </lineage>
</organism>
<dbReference type="InterPro" id="IPR027417">
    <property type="entry name" value="P-loop_NTPase"/>
</dbReference>
<reference evidence="7 8" key="1">
    <citation type="submission" date="2023-08" db="EMBL/GenBank/DDBJ databases">
        <title>Annotated Genome Sequence of Vanrija albida AlHP1.</title>
        <authorList>
            <person name="Herzog R."/>
        </authorList>
    </citation>
    <scope>NUCLEOTIDE SEQUENCE [LARGE SCALE GENOMIC DNA]</scope>
    <source>
        <strain evidence="7 8">AlHP1</strain>
    </source>
</reference>
<comment type="caution">
    <text evidence="7">The sequence shown here is derived from an EMBL/GenBank/DDBJ whole genome shotgun (WGS) entry which is preliminary data.</text>
</comment>
<dbReference type="PANTHER" id="PTHR11361">
    <property type="entry name" value="DNA MISMATCH REPAIR PROTEIN MUTS FAMILY MEMBER"/>
    <property type="match status" value="1"/>
</dbReference>
<dbReference type="Gene3D" id="3.40.50.300">
    <property type="entry name" value="P-loop containing nucleotide triphosphate hydrolases"/>
    <property type="match status" value="2"/>
</dbReference>
<dbReference type="GeneID" id="95983422"/>